<proteinExistence type="predicted"/>
<dbReference type="Proteomes" id="UP001301769">
    <property type="component" value="Unassembled WGS sequence"/>
</dbReference>
<dbReference type="SUPFAM" id="SSF54909">
    <property type="entry name" value="Dimeric alpha+beta barrel"/>
    <property type="match status" value="1"/>
</dbReference>
<keyword evidence="2" id="KW-1185">Reference proteome</keyword>
<reference evidence="1" key="2">
    <citation type="submission" date="2023-05" db="EMBL/GenBank/DDBJ databases">
        <authorList>
            <consortium name="Lawrence Berkeley National Laboratory"/>
            <person name="Steindorff A."/>
            <person name="Hensen N."/>
            <person name="Bonometti L."/>
            <person name="Westerberg I."/>
            <person name="Brannstrom I.O."/>
            <person name="Guillou S."/>
            <person name="Cros-Aarteil S."/>
            <person name="Calhoun S."/>
            <person name="Haridas S."/>
            <person name="Kuo A."/>
            <person name="Mondo S."/>
            <person name="Pangilinan J."/>
            <person name="Riley R."/>
            <person name="Labutti K."/>
            <person name="Andreopoulos B."/>
            <person name="Lipzen A."/>
            <person name="Chen C."/>
            <person name="Yanf M."/>
            <person name="Daum C."/>
            <person name="Ng V."/>
            <person name="Clum A."/>
            <person name="Ohm R."/>
            <person name="Martin F."/>
            <person name="Silar P."/>
            <person name="Natvig D."/>
            <person name="Lalanne C."/>
            <person name="Gautier V."/>
            <person name="Ament-Velasquez S.L."/>
            <person name="Kruys A."/>
            <person name="Hutchinson M.I."/>
            <person name="Powell A.J."/>
            <person name="Barry K."/>
            <person name="Miller A.N."/>
            <person name="Grigoriev I.V."/>
            <person name="Debuchy R."/>
            <person name="Gladieux P."/>
            <person name="Thoren M.H."/>
            <person name="Johannesson H."/>
        </authorList>
    </citation>
    <scope>NUCLEOTIDE SEQUENCE</scope>
    <source>
        <strain evidence="1">PSN293</strain>
    </source>
</reference>
<gene>
    <name evidence="1" type="ORF">QBC37DRAFT_325632</name>
</gene>
<dbReference type="InterPro" id="IPR011008">
    <property type="entry name" value="Dimeric_a/b-barrel"/>
</dbReference>
<dbReference type="Gene3D" id="3.30.70.100">
    <property type="match status" value="1"/>
</dbReference>
<organism evidence="1 2">
    <name type="scientific">Rhypophila decipiens</name>
    <dbReference type="NCBI Taxonomy" id="261697"/>
    <lineage>
        <taxon>Eukaryota</taxon>
        <taxon>Fungi</taxon>
        <taxon>Dikarya</taxon>
        <taxon>Ascomycota</taxon>
        <taxon>Pezizomycotina</taxon>
        <taxon>Sordariomycetes</taxon>
        <taxon>Sordariomycetidae</taxon>
        <taxon>Sordariales</taxon>
        <taxon>Naviculisporaceae</taxon>
        <taxon>Rhypophila</taxon>
    </lineage>
</organism>
<reference evidence="1" key="1">
    <citation type="journal article" date="2023" name="Mol. Phylogenet. Evol.">
        <title>Genome-scale phylogeny and comparative genomics of the fungal order Sordariales.</title>
        <authorList>
            <person name="Hensen N."/>
            <person name="Bonometti L."/>
            <person name="Westerberg I."/>
            <person name="Brannstrom I.O."/>
            <person name="Guillou S."/>
            <person name="Cros-Aarteil S."/>
            <person name="Calhoun S."/>
            <person name="Haridas S."/>
            <person name="Kuo A."/>
            <person name="Mondo S."/>
            <person name="Pangilinan J."/>
            <person name="Riley R."/>
            <person name="LaButti K."/>
            <person name="Andreopoulos B."/>
            <person name="Lipzen A."/>
            <person name="Chen C."/>
            <person name="Yan M."/>
            <person name="Daum C."/>
            <person name="Ng V."/>
            <person name="Clum A."/>
            <person name="Steindorff A."/>
            <person name="Ohm R.A."/>
            <person name="Martin F."/>
            <person name="Silar P."/>
            <person name="Natvig D.O."/>
            <person name="Lalanne C."/>
            <person name="Gautier V."/>
            <person name="Ament-Velasquez S.L."/>
            <person name="Kruys A."/>
            <person name="Hutchinson M.I."/>
            <person name="Powell A.J."/>
            <person name="Barry K."/>
            <person name="Miller A.N."/>
            <person name="Grigoriev I.V."/>
            <person name="Debuchy R."/>
            <person name="Gladieux P."/>
            <person name="Hiltunen Thoren M."/>
            <person name="Johannesson H."/>
        </authorList>
    </citation>
    <scope>NUCLEOTIDE SEQUENCE</scope>
    <source>
        <strain evidence="1">PSN293</strain>
    </source>
</reference>
<dbReference type="EMBL" id="MU858242">
    <property type="protein sequence ID" value="KAK4208468.1"/>
    <property type="molecule type" value="Genomic_DNA"/>
</dbReference>
<accession>A0AAN6XXH1</accession>
<evidence type="ECO:0000313" key="1">
    <source>
        <dbReference type="EMBL" id="KAK4208468.1"/>
    </source>
</evidence>
<dbReference type="AlphaFoldDB" id="A0AAN6XXH1"/>
<name>A0AAN6XXH1_9PEZI</name>
<evidence type="ECO:0000313" key="2">
    <source>
        <dbReference type="Proteomes" id="UP001301769"/>
    </source>
</evidence>
<comment type="caution">
    <text evidence="1">The sequence shown here is derived from an EMBL/GenBank/DDBJ whole genome shotgun (WGS) entry which is preliminary data.</text>
</comment>
<protein>
    <submittedName>
        <fullName evidence="1">Rieske domain-containing protein</fullName>
    </submittedName>
</protein>
<sequence length="216" mass="23572">MSSQIIEIAWIPLRADAKDSEASASLKTLAPEMRSRPGLESSWQGAPLERPQSLEVVNVWSSHDAYTASRSTPLHEQATKLMTSLIDPDAAAAGAQPYHNLLTLHKPVETVIMAPVAQITNIFLPSDVDKPAFEAAWEELVEHMRANPPEGFIAGAHGWGLEEVNGAKVFTAMSGWESIELNLKGQAAVSDKFEGIQKFSNVFEVHHTSFKNSGEE</sequence>